<evidence type="ECO:0000259" key="13">
    <source>
        <dbReference type="Pfam" id="PF00528"/>
    </source>
</evidence>
<dbReference type="Pfam" id="PF12911">
    <property type="entry name" value="OppC_N"/>
    <property type="match status" value="1"/>
</dbReference>
<dbReference type="GO" id="GO:0005886">
    <property type="term" value="C:plasma membrane"/>
    <property type="evidence" value="ECO:0007669"/>
    <property type="project" value="UniProtKB-SubCell"/>
</dbReference>
<feature type="transmembrane region" description="Helical" evidence="12">
    <location>
        <begin position="165"/>
        <end position="188"/>
    </location>
</feature>
<dbReference type="HOGENOM" id="CLU_028518_1_3_5"/>
<keyword evidence="9 12" id="KW-0472">Membrane</keyword>
<dbReference type="GO" id="GO:0015833">
    <property type="term" value="P:peptide transport"/>
    <property type="evidence" value="ECO:0007669"/>
    <property type="project" value="UniProtKB-KW"/>
</dbReference>
<protein>
    <recommendedName>
        <fullName evidence="11">Oligopeptide transport system permease protein OppC</fullName>
    </recommendedName>
</protein>
<evidence type="ECO:0000256" key="8">
    <source>
        <dbReference type="ARBA" id="ARBA00022989"/>
    </source>
</evidence>
<dbReference type="CDD" id="cd06261">
    <property type="entry name" value="TM_PBP2"/>
    <property type="match status" value="1"/>
</dbReference>
<dbReference type="InterPro" id="IPR050366">
    <property type="entry name" value="BP-dependent_transpt_permease"/>
</dbReference>
<evidence type="ECO:0000256" key="2">
    <source>
        <dbReference type="ARBA" id="ARBA00022448"/>
    </source>
</evidence>
<evidence type="ECO:0000313" key="16">
    <source>
        <dbReference type="Proteomes" id="UP000005307"/>
    </source>
</evidence>
<dbReference type="AlphaFoldDB" id="M9R380"/>
<dbReference type="SUPFAM" id="SSF161098">
    <property type="entry name" value="MetI-like"/>
    <property type="match status" value="1"/>
</dbReference>
<comment type="subcellular location">
    <subcellularLocation>
        <location evidence="1">Cell inner membrane</location>
        <topology evidence="1">Multi-pass membrane protein</topology>
    </subcellularLocation>
</comment>
<keyword evidence="8 12" id="KW-1133">Transmembrane helix</keyword>
<dbReference type="InterPro" id="IPR035906">
    <property type="entry name" value="MetI-like_sf"/>
</dbReference>
<dbReference type="Gene3D" id="1.10.3720.10">
    <property type="entry name" value="MetI-like"/>
    <property type="match status" value="1"/>
</dbReference>
<dbReference type="Pfam" id="PF00528">
    <property type="entry name" value="BPD_transp_1"/>
    <property type="match status" value="1"/>
</dbReference>
<evidence type="ECO:0000256" key="4">
    <source>
        <dbReference type="ARBA" id="ARBA00022519"/>
    </source>
</evidence>
<dbReference type="InterPro" id="IPR025966">
    <property type="entry name" value="OppC_N"/>
</dbReference>
<evidence type="ECO:0000256" key="10">
    <source>
        <dbReference type="ARBA" id="ARBA00024202"/>
    </source>
</evidence>
<feature type="transmembrane region" description="Helical" evidence="12">
    <location>
        <begin position="51"/>
        <end position="72"/>
    </location>
</feature>
<feature type="domain" description="ABC transmembrane type-1" evidence="13">
    <location>
        <begin position="163"/>
        <end position="274"/>
    </location>
</feature>
<dbReference type="PANTHER" id="PTHR43386">
    <property type="entry name" value="OLIGOPEPTIDE TRANSPORT SYSTEM PERMEASE PROTEIN APPC"/>
    <property type="match status" value="1"/>
</dbReference>
<dbReference type="STRING" id="391626.OAN307_c09700"/>
<evidence type="ECO:0000256" key="7">
    <source>
        <dbReference type="ARBA" id="ARBA00022927"/>
    </source>
</evidence>
<dbReference type="EMBL" id="CP003740">
    <property type="protein sequence ID" value="AGI66687.1"/>
    <property type="molecule type" value="Genomic_DNA"/>
</dbReference>
<dbReference type="GO" id="GO:0015031">
    <property type="term" value="P:protein transport"/>
    <property type="evidence" value="ECO:0007669"/>
    <property type="project" value="UniProtKB-KW"/>
</dbReference>
<organism evidence="15 16">
    <name type="scientific">Octadecabacter antarcticus 307</name>
    <dbReference type="NCBI Taxonomy" id="391626"/>
    <lineage>
        <taxon>Bacteria</taxon>
        <taxon>Pseudomonadati</taxon>
        <taxon>Pseudomonadota</taxon>
        <taxon>Alphaproteobacteria</taxon>
        <taxon>Rhodobacterales</taxon>
        <taxon>Roseobacteraceae</taxon>
        <taxon>Octadecabacter</taxon>
    </lineage>
</organism>
<keyword evidence="7" id="KW-0653">Protein transport</keyword>
<keyword evidence="5 12" id="KW-0812">Transmembrane</keyword>
<keyword evidence="4" id="KW-0997">Cell inner membrane</keyword>
<accession>M9R380</accession>
<evidence type="ECO:0000256" key="12">
    <source>
        <dbReference type="SAM" id="Phobius"/>
    </source>
</evidence>
<evidence type="ECO:0000256" key="3">
    <source>
        <dbReference type="ARBA" id="ARBA00022475"/>
    </source>
</evidence>
<dbReference type="Proteomes" id="UP000005307">
    <property type="component" value="Chromosome"/>
</dbReference>
<feature type="transmembrane region" description="Helical" evidence="12">
    <location>
        <begin position="235"/>
        <end position="259"/>
    </location>
</feature>
<dbReference type="GO" id="GO:0055085">
    <property type="term" value="P:transmembrane transport"/>
    <property type="evidence" value="ECO:0007669"/>
    <property type="project" value="InterPro"/>
</dbReference>
<name>M9R380_9RHOB</name>
<proteinExistence type="inferred from homology"/>
<dbReference type="PANTHER" id="PTHR43386:SF2">
    <property type="entry name" value="OLIGOPEPTIDE TRANSPORT SYSTEM PERMEASE PROTEIN OPPC"/>
    <property type="match status" value="1"/>
</dbReference>
<evidence type="ECO:0000256" key="9">
    <source>
        <dbReference type="ARBA" id="ARBA00023136"/>
    </source>
</evidence>
<keyword evidence="6" id="KW-0571">Peptide transport</keyword>
<dbReference type="eggNOG" id="COG1173">
    <property type="taxonomic scope" value="Bacteria"/>
</dbReference>
<evidence type="ECO:0000256" key="6">
    <source>
        <dbReference type="ARBA" id="ARBA00022856"/>
    </source>
</evidence>
<evidence type="ECO:0000259" key="14">
    <source>
        <dbReference type="Pfam" id="PF12911"/>
    </source>
</evidence>
<keyword evidence="16" id="KW-1185">Reference proteome</keyword>
<evidence type="ECO:0000256" key="5">
    <source>
        <dbReference type="ARBA" id="ARBA00022692"/>
    </source>
</evidence>
<comment type="similarity">
    <text evidence="10">Belongs to the binding-protein-dependent transport system permease family. OppBC subfamily.</text>
</comment>
<sequence length="284" mass="31349">MDRSENPLLREAAMITQTDVKMLEETAHLAQVRGRSLWEDARVRFFRNKAAVAELFVLIAICAFALFGGLFAKFEPDYVDFSLMGANAYQGVPSFESGHYFGTDIDGRDLFARTVQGTSISLLVGIAGRGGRWHALRRVGGINRWAHGWHHDADRRYLDVDPVQFVLILMLVIFARSILMLIIGIGLISWLNIARIARGQILTIKNKEFVEAAIATGVSAFTIILRNIIPNLPGILIVYATLLVPEMIIFESSISYLCLGVQEPNTSLGALIEAGASQMINGTL</sequence>
<evidence type="ECO:0000256" key="1">
    <source>
        <dbReference type="ARBA" id="ARBA00004429"/>
    </source>
</evidence>
<evidence type="ECO:0000256" key="11">
    <source>
        <dbReference type="ARBA" id="ARBA00072251"/>
    </source>
</evidence>
<reference evidence="15 16" key="1">
    <citation type="journal article" date="2013" name="PLoS ONE">
        <title>Poles Apart: Arctic and Antarctic Octadecabacter strains Share High Genome Plasticity and a New Type of Xanthorhodopsin.</title>
        <authorList>
            <person name="Vollmers J."/>
            <person name="Voget S."/>
            <person name="Dietrich S."/>
            <person name="Gollnow K."/>
            <person name="Smits M."/>
            <person name="Meyer K."/>
            <person name="Brinkhoff T."/>
            <person name="Simon M."/>
            <person name="Daniel R."/>
        </authorList>
    </citation>
    <scope>NUCLEOTIDE SEQUENCE [LARGE SCALE GENOMIC DNA]</scope>
    <source>
        <strain evidence="15 16">307</strain>
    </source>
</reference>
<keyword evidence="3" id="KW-1003">Cell membrane</keyword>
<gene>
    <name evidence="15" type="ORF">OAN307_c09700</name>
</gene>
<evidence type="ECO:0000313" key="15">
    <source>
        <dbReference type="EMBL" id="AGI66687.1"/>
    </source>
</evidence>
<keyword evidence="2" id="KW-0813">Transport</keyword>
<dbReference type="KEGG" id="oat:OAN307_c09700"/>
<feature type="domain" description="Oligopeptide transport permease C-like N-terminal" evidence="14">
    <location>
        <begin position="36"/>
        <end position="82"/>
    </location>
</feature>
<dbReference type="InterPro" id="IPR000515">
    <property type="entry name" value="MetI-like"/>
</dbReference>